<dbReference type="GO" id="GO:0016403">
    <property type="term" value="F:dimethylargininase activity"/>
    <property type="evidence" value="ECO:0007669"/>
    <property type="project" value="TreeGrafter"/>
</dbReference>
<dbReference type="VEuPathDB" id="TriTrypDB:LDHU3_08.1730"/>
<evidence type="ECO:0000313" key="5">
    <source>
        <dbReference type="Proteomes" id="UP000318447"/>
    </source>
</evidence>
<comment type="similarity">
    <text evidence="1">Belongs to the DDAH family.</text>
</comment>
<dbReference type="SUPFAM" id="SSF55909">
    <property type="entry name" value="Pentein"/>
    <property type="match status" value="1"/>
</dbReference>
<dbReference type="Gene3D" id="3.75.10.10">
    <property type="entry name" value="L-arginine/glycine Amidinotransferase, Chain A"/>
    <property type="match status" value="1"/>
</dbReference>
<dbReference type="EMBL" id="RHLC01000034">
    <property type="protein sequence ID" value="TPP49033.1"/>
    <property type="molecule type" value="Genomic_DNA"/>
</dbReference>
<evidence type="ECO:0000256" key="2">
    <source>
        <dbReference type="ARBA" id="ARBA00022801"/>
    </source>
</evidence>
<accession>A0A504XKJ5</accession>
<proteinExistence type="inferred from homology"/>
<dbReference type="InterPro" id="IPR033199">
    <property type="entry name" value="DDAH-like"/>
</dbReference>
<organism evidence="4 5">
    <name type="scientific">Leishmania donovani</name>
    <dbReference type="NCBI Taxonomy" id="5661"/>
    <lineage>
        <taxon>Eukaryota</taxon>
        <taxon>Discoba</taxon>
        <taxon>Euglenozoa</taxon>
        <taxon>Kinetoplastea</taxon>
        <taxon>Metakinetoplastina</taxon>
        <taxon>Trypanosomatida</taxon>
        <taxon>Trypanosomatidae</taxon>
        <taxon>Leishmaniinae</taxon>
        <taxon>Leishmania</taxon>
    </lineage>
</organism>
<evidence type="ECO:0000256" key="1">
    <source>
        <dbReference type="ARBA" id="ARBA00008532"/>
    </source>
</evidence>
<sequence>MASPCAVAGSTTTGTAVAAGNSSGTDCYVIVWVEGRERPVYACTAPLPSSGSSASLPSAASAGAAAVPAVNVVTLRRFFGALVLLSSPPPAARARAGGHCAALSCAASFTRETAPVLCATLPLGLVGAFGASPPYYYVAVLAPGTAAVVGNQLLAWLASSVLAALHPDSWATAALPTGQACGTALLSLAADAPDLCSQLALYGAAEVGRARAGAAAMEDYGAREVLADSAGQSTLAAVLQEFEPCRDSPVAVAISTLLRRCWVPFTVSPATTAASLHISLAGYFTLPFPSCLRASSSAASPPAPTLYACSAGCWEALRLLASFCSRRTPDLQQTSSADAAPLAVLPLGGSSSGGAVALIAASVGYVHPDTALYQAVLVHGERPSRGGAVNCAAPYVRYLTTSELTVVCRAVSSALEKQTCELTCIERQTISLEAVRKQHKAYVQVFKEMIEDGYDIELIELPALNELPDSMFVEDVSMIYNTCAVITRPGAPSRRPEVDPILDTVTALRQENYRICEPGTVDGGDVLYVANSKYVFVGKSTRSNDSGYEQMKEYLGKHGLECVQCVVKNCLHLKCAVTFLSESTLLLSPKWVDPEIFTSRGFKVVEVDSNEPAGANVLSFSAEKNGKPLRTIVTAAEFPGTASRIEAFAAEETAQGRPTRQVVLEADEIAKAEGSLTCCSLLSYSA</sequence>
<reference evidence="5" key="1">
    <citation type="submission" date="2019-02" db="EMBL/GenBank/DDBJ databases">
        <title>FDA dAtabase for Regulatory Grade micrObial Sequences (FDA-ARGOS): Supporting development and validation of Infectious Disease Dx tests.</title>
        <authorList>
            <person name="Duncan R."/>
            <person name="Fisher C."/>
            <person name="Tallon L."/>
            <person name="Sadzewicz L."/>
            <person name="Sengamalay N."/>
            <person name="Ott S."/>
            <person name="Godinez A."/>
            <person name="Nagaraj S."/>
            <person name="Vavikolanu K."/>
            <person name="Nadendla S."/>
            <person name="Aluvathingal J."/>
            <person name="Sichtig H."/>
        </authorList>
    </citation>
    <scope>NUCLEOTIDE SEQUENCE [LARGE SCALE GENOMIC DNA]</scope>
    <source>
        <strain evidence="5">FDAARGOS_361</strain>
    </source>
</reference>
<name>A0A504XKJ5_LEIDO</name>
<dbReference type="Pfam" id="PF19420">
    <property type="entry name" value="DDAH_eukar"/>
    <property type="match status" value="1"/>
</dbReference>
<dbReference type="GO" id="GO:0045429">
    <property type="term" value="P:positive regulation of nitric oxide biosynthetic process"/>
    <property type="evidence" value="ECO:0007669"/>
    <property type="project" value="TreeGrafter"/>
</dbReference>
<dbReference type="VEuPathDB" id="TriTrypDB:LdCL_080017400"/>
<dbReference type="PANTHER" id="PTHR12737">
    <property type="entry name" value="DIMETHYLARGININE DIMETHYLAMINOHYDROLASE"/>
    <property type="match status" value="1"/>
</dbReference>
<dbReference type="VEuPathDB" id="TriTrypDB:LdBPK_081220.1"/>
<dbReference type="Proteomes" id="UP000318447">
    <property type="component" value="Unassembled WGS sequence"/>
</dbReference>
<dbReference type="GO" id="GO:0016597">
    <property type="term" value="F:amino acid binding"/>
    <property type="evidence" value="ECO:0007669"/>
    <property type="project" value="TreeGrafter"/>
</dbReference>
<protein>
    <submittedName>
        <fullName evidence="4">Amidinotransferase family protein</fullName>
    </submittedName>
</protein>
<evidence type="ECO:0000256" key="3">
    <source>
        <dbReference type="PIRSR" id="PIRSR633199-1"/>
    </source>
</evidence>
<evidence type="ECO:0000313" key="4">
    <source>
        <dbReference type="EMBL" id="TPP49033.1"/>
    </source>
</evidence>
<dbReference type="GO" id="GO:0016740">
    <property type="term" value="F:transferase activity"/>
    <property type="evidence" value="ECO:0007669"/>
    <property type="project" value="UniProtKB-KW"/>
</dbReference>
<dbReference type="AlphaFoldDB" id="A0A504XKJ5"/>
<keyword evidence="2" id="KW-0378">Hydrolase</keyword>
<comment type="caution">
    <text evidence="4">The sequence shown here is derived from an EMBL/GenBank/DDBJ whole genome shotgun (WGS) entry which is preliminary data.</text>
</comment>
<keyword evidence="4" id="KW-0808">Transferase</keyword>
<feature type="active site" description="Nucleophile" evidence="3">
    <location>
        <position position="678"/>
    </location>
</feature>
<feature type="active site" description="Proton donor" evidence="3">
    <location>
        <position position="572"/>
    </location>
</feature>
<dbReference type="PANTHER" id="PTHR12737:SF9">
    <property type="entry name" value="DIMETHYLARGININASE"/>
    <property type="match status" value="1"/>
</dbReference>
<dbReference type="GO" id="GO:0006525">
    <property type="term" value="P:arginine metabolic process"/>
    <property type="evidence" value="ECO:0007669"/>
    <property type="project" value="TreeGrafter"/>
</dbReference>
<gene>
    <name evidence="4" type="ORF">CGC21_0030</name>
</gene>
<dbReference type="GO" id="GO:0000052">
    <property type="term" value="P:citrulline metabolic process"/>
    <property type="evidence" value="ECO:0007669"/>
    <property type="project" value="TreeGrafter"/>
</dbReference>